<dbReference type="Pfam" id="PF07688">
    <property type="entry name" value="KaiA"/>
    <property type="match status" value="1"/>
</dbReference>
<protein>
    <recommendedName>
        <fullName evidence="2">Circadian clock oscillator protein KaiA</fullName>
    </recommendedName>
</protein>
<feature type="domain" description="KaiA C-terminal" evidence="4">
    <location>
        <begin position="88"/>
        <end position="196"/>
    </location>
</feature>
<dbReference type="RefSeq" id="WP_190555883.1">
    <property type="nucleotide sequence ID" value="NZ_JACJQU010000001.1"/>
</dbReference>
<dbReference type="PROSITE" id="PS51431">
    <property type="entry name" value="KAIA_C"/>
    <property type="match status" value="1"/>
</dbReference>
<reference evidence="6" key="1">
    <citation type="journal article" date="2020" name="ISME J.">
        <title>Comparative genomics reveals insights into cyanobacterial evolution and habitat adaptation.</title>
        <authorList>
            <person name="Chen M.Y."/>
            <person name="Teng W.K."/>
            <person name="Zhao L."/>
            <person name="Hu C.X."/>
            <person name="Zhou Y.K."/>
            <person name="Han B.P."/>
            <person name="Song L.R."/>
            <person name="Shu W.S."/>
        </authorList>
    </citation>
    <scope>NUCLEOTIDE SEQUENCE [LARGE SCALE GENOMIC DNA]</scope>
    <source>
        <strain evidence="6">FACHB-251</strain>
    </source>
</reference>
<feature type="domain" description="KaiA N-terminal" evidence="3">
    <location>
        <begin position="1"/>
        <end position="76"/>
    </location>
</feature>
<keyword evidence="1" id="KW-0090">Biological rhythms</keyword>
<gene>
    <name evidence="5" type="ORF">H6G06_00100</name>
</gene>
<evidence type="ECO:0000259" key="4">
    <source>
        <dbReference type="PROSITE" id="PS51431"/>
    </source>
</evidence>
<proteinExistence type="predicted"/>
<dbReference type="InterPro" id="IPR020844">
    <property type="entry name" value="Circadian_clock_KaiA_N"/>
</dbReference>
<sequence>MILPILLIWLPDVKKYLYNPETVNKQQGFIGQLRNFIDEIFYQLFTLPLTVSTPTKIQYLHNKRQVSTYQLLKHYDQYVLVLACNEQKNQQCFQEMSPAEKQEILNDLKADYRKILLNYFITEKTLKTTIDKFINALFYANIPVPQIIEIHMELIDEFSKQLKLEGRSDETLLDYRLTLIDILANLCEVYRCSISKIN</sequence>
<dbReference type="InterPro" id="IPR011648">
    <property type="entry name" value="Circadian_clock_KaiA"/>
</dbReference>
<evidence type="ECO:0000313" key="6">
    <source>
        <dbReference type="Proteomes" id="UP000662185"/>
    </source>
</evidence>
<dbReference type="Proteomes" id="UP000662185">
    <property type="component" value="Unassembled WGS sequence"/>
</dbReference>
<dbReference type="EMBL" id="JACJQU010000001">
    <property type="protein sequence ID" value="MBD2291917.1"/>
    <property type="molecule type" value="Genomic_DNA"/>
</dbReference>
<evidence type="ECO:0000259" key="3">
    <source>
        <dbReference type="PROSITE" id="PS51430"/>
    </source>
</evidence>
<keyword evidence="6" id="KW-1185">Reference proteome</keyword>
<dbReference type="PROSITE" id="PS51430">
    <property type="entry name" value="KAIA_N"/>
    <property type="match status" value="1"/>
</dbReference>
<dbReference type="GO" id="GO:0007623">
    <property type="term" value="P:circadian rhythm"/>
    <property type="evidence" value="ECO:0007669"/>
    <property type="project" value="InterPro"/>
</dbReference>
<name>A0A926WCW7_9NOST</name>
<dbReference type="Gene3D" id="1.10.1240.30">
    <property type="entry name" value="KaiA/RbsU domain"/>
    <property type="match status" value="1"/>
</dbReference>
<comment type="caution">
    <text evidence="5">The sequence shown here is derived from an EMBL/GenBank/DDBJ whole genome shotgun (WGS) entry which is preliminary data.</text>
</comment>
<dbReference type="AlphaFoldDB" id="A0A926WCW7"/>
<accession>A0A926WCW7</accession>
<dbReference type="SMART" id="SM01247">
    <property type="entry name" value="KaiA"/>
    <property type="match status" value="1"/>
</dbReference>
<organism evidence="5 6">
    <name type="scientific">Anabaena sphaerica FACHB-251</name>
    <dbReference type="NCBI Taxonomy" id="2692883"/>
    <lineage>
        <taxon>Bacteria</taxon>
        <taxon>Bacillati</taxon>
        <taxon>Cyanobacteriota</taxon>
        <taxon>Cyanophyceae</taxon>
        <taxon>Nostocales</taxon>
        <taxon>Nostocaceae</taxon>
        <taxon>Anabaena</taxon>
    </lineage>
</organism>
<dbReference type="SUPFAM" id="SSF101215">
    <property type="entry name" value="KaiA/RbsU domain"/>
    <property type="match status" value="1"/>
</dbReference>
<evidence type="ECO:0000256" key="1">
    <source>
        <dbReference type="ARBA" id="ARBA00023108"/>
    </source>
</evidence>
<evidence type="ECO:0000256" key="2">
    <source>
        <dbReference type="ARBA" id="ARBA00034852"/>
    </source>
</evidence>
<dbReference type="InterPro" id="IPR020856">
    <property type="entry name" value="Circadian_clock_protein_KaiA_C"/>
</dbReference>
<dbReference type="InterPro" id="IPR017944">
    <property type="entry name" value="KaiA/RbsU_helical_domain_sf"/>
</dbReference>
<evidence type="ECO:0000313" key="5">
    <source>
        <dbReference type="EMBL" id="MBD2291917.1"/>
    </source>
</evidence>